<dbReference type="EMBL" id="CP001390">
    <property type="protein sequence ID" value="ACM19676.1"/>
    <property type="molecule type" value="Genomic_DNA"/>
</dbReference>
<keyword evidence="1" id="KW-0812">Transmembrane</keyword>
<dbReference type="RefSeq" id="WP_012646405.1">
    <property type="nucleotide sequence ID" value="NC_011979.1"/>
</dbReference>
<dbReference type="STRING" id="316067.Geob_1316"/>
<keyword evidence="1" id="KW-1133">Transmembrane helix</keyword>
<reference evidence="2 3" key="1">
    <citation type="submission" date="2009-01" db="EMBL/GenBank/DDBJ databases">
        <title>Complete sequence of Geobacter sp. FRC-32.</title>
        <authorList>
            <consortium name="US DOE Joint Genome Institute"/>
            <person name="Lucas S."/>
            <person name="Copeland A."/>
            <person name="Lapidus A."/>
            <person name="Glavina del Rio T."/>
            <person name="Dalin E."/>
            <person name="Tice H."/>
            <person name="Bruce D."/>
            <person name="Goodwin L."/>
            <person name="Pitluck S."/>
            <person name="Saunders E."/>
            <person name="Brettin T."/>
            <person name="Detter J.C."/>
            <person name="Han C."/>
            <person name="Larimer F."/>
            <person name="Land M."/>
            <person name="Hauser L."/>
            <person name="Kyrpides N."/>
            <person name="Ovchinnikova G."/>
            <person name="Kostka J."/>
            <person name="Richardson P."/>
        </authorList>
    </citation>
    <scope>NUCLEOTIDE SEQUENCE [LARGE SCALE GENOMIC DNA]</scope>
    <source>
        <strain evidence="3">DSM 22248 / JCM 15807 / FRC-32</strain>
    </source>
</reference>
<dbReference type="KEGG" id="geo:Geob_1316"/>
<gene>
    <name evidence="2" type="ordered locus">Geob_1316</name>
</gene>
<sequence length="53" mass="6610">MFYEPAAPKIISVLIFWSFFILIMGFSLITMLSDKYRWYLRYARVYSRTYKRR</sequence>
<keyword evidence="3" id="KW-1185">Reference proteome</keyword>
<evidence type="ECO:0000313" key="2">
    <source>
        <dbReference type="EMBL" id="ACM19676.1"/>
    </source>
</evidence>
<organism evidence="2 3">
    <name type="scientific">Geotalea daltonii (strain DSM 22248 / JCM 15807 / FRC-32)</name>
    <name type="common">Geobacter daltonii</name>
    <dbReference type="NCBI Taxonomy" id="316067"/>
    <lineage>
        <taxon>Bacteria</taxon>
        <taxon>Pseudomonadati</taxon>
        <taxon>Thermodesulfobacteriota</taxon>
        <taxon>Desulfuromonadia</taxon>
        <taxon>Geobacterales</taxon>
        <taxon>Geobacteraceae</taxon>
        <taxon>Geotalea</taxon>
    </lineage>
</organism>
<protein>
    <submittedName>
        <fullName evidence="2">Uncharacterized protein</fullName>
    </submittedName>
</protein>
<proteinExistence type="predicted"/>
<feature type="transmembrane region" description="Helical" evidence="1">
    <location>
        <begin position="6"/>
        <end position="32"/>
    </location>
</feature>
<name>B9M4F0_GEODF</name>
<accession>B9M4F0</accession>
<evidence type="ECO:0000256" key="1">
    <source>
        <dbReference type="SAM" id="Phobius"/>
    </source>
</evidence>
<dbReference type="HOGENOM" id="CLU_3061946_0_0_7"/>
<keyword evidence="1" id="KW-0472">Membrane</keyword>
<evidence type="ECO:0000313" key="3">
    <source>
        <dbReference type="Proteomes" id="UP000007721"/>
    </source>
</evidence>
<dbReference type="AlphaFoldDB" id="B9M4F0"/>
<dbReference type="OrthoDB" id="9982236at2"/>
<dbReference type="Proteomes" id="UP000007721">
    <property type="component" value="Chromosome"/>
</dbReference>